<feature type="non-terminal residue" evidence="1">
    <location>
        <position position="1"/>
    </location>
</feature>
<keyword evidence="2" id="KW-1185">Reference proteome</keyword>
<feature type="non-terminal residue" evidence="1">
    <location>
        <position position="39"/>
    </location>
</feature>
<dbReference type="EMBL" id="KI632217">
    <property type="protein sequence ID" value="EYU21974.1"/>
    <property type="molecule type" value="Genomic_DNA"/>
</dbReference>
<accession>A0A022Q2Y2</accession>
<evidence type="ECO:0000313" key="2">
    <source>
        <dbReference type="Proteomes" id="UP000030748"/>
    </source>
</evidence>
<organism evidence="1 2">
    <name type="scientific">Erythranthe guttata</name>
    <name type="common">Yellow monkey flower</name>
    <name type="synonym">Mimulus guttatus</name>
    <dbReference type="NCBI Taxonomy" id="4155"/>
    <lineage>
        <taxon>Eukaryota</taxon>
        <taxon>Viridiplantae</taxon>
        <taxon>Streptophyta</taxon>
        <taxon>Embryophyta</taxon>
        <taxon>Tracheophyta</taxon>
        <taxon>Spermatophyta</taxon>
        <taxon>Magnoliopsida</taxon>
        <taxon>eudicotyledons</taxon>
        <taxon>Gunneridae</taxon>
        <taxon>Pentapetalae</taxon>
        <taxon>asterids</taxon>
        <taxon>lamiids</taxon>
        <taxon>Lamiales</taxon>
        <taxon>Phrymaceae</taxon>
        <taxon>Erythranthe</taxon>
    </lineage>
</organism>
<dbReference type="AlphaFoldDB" id="A0A022Q2Y2"/>
<evidence type="ECO:0000313" key="1">
    <source>
        <dbReference type="EMBL" id="EYU21974.1"/>
    </source>
</evidence>
<dbReference type="Proteomes" id="UP000030748">
    <property type="component" value="Unassembled WGS sequence"/>
</dbReference>
<proteinExistence type="predicted"/>
<sequence length="39" mass="4587">DPISEYSLIQTRNRKNEAFRIRKIDINCYVQGGGQVYLK</sequence>
<name>A0A022Q2Y2_ERYGU</name>
<gene>
    <name evidence="1" type="ORF">MIMGU_mgv11b0208991mg</name>
</gene>
<protein>
    <submittedName>
        <fullName evidence="1">Uncharacterized protein</fullName>
    </submittedName>
</protein>
<reference evidence="1 2" key="1">
    <citation type="journal article" date="2013" name="Proc. Natl. Acad. Sci. U.S.A.">
        <title>Fine-scale variation in meiotic recombination in Mimulus inferred from population shotgun sequencing.</title>
        <authorList>
            <person name="Hellsten U."/>
            <person name="Wright K.M."/>
            <person name="Jenkins J."/>
            <person name="Shu S."/>
            <person name="Yuan Y."/>
            <person name="Wessler S.R."/>
            <person name="Schmutz J."/>
            <person name="Willis J.H."/>
            <person name="Rokhsar D.S."/>
        </authorList>
    </citation>
    <scope>NUCLEOTIDE SEQUENCE [LARGE SCALE GENOMIC DNA]</scope>
    <source>
        <strain evidence="2">cv. DUN x IM62</strain>
    </source>
</reference>